<organism evidence="1 2">
    <name type="scientific">Panagrolaimus sp. ES5</name>
    <dbReference type="NCBI Taxonomy" id="591445"/>
    <lineage>
        <taxon>Eukaryota</taxon>
        <taxon>Metazoa</taxon>
        <taxon>Ecdysozoa</taxon>
        <taxon>Nematoda</taxon>
        <taxon>Chromadorea</taxon>
        <taxon>Rhabditida</taxon>
        <taxon>Tylenchina</taxon>
        <taxon>Panagrolaimomorpha</taxon>
        <taxon>Panagrolaimoidea</taxon>
        <taxon>Panagrolaimidae</taxon>
        <taxon>Panagrolaimus</taxon>
    </lineage>
</organism>
<sequence length="433" mass="50987">MESDDFLEALFFYEKEKSVEKLKEQEKSVNVYYYKGDDGIKYRISLREYFKMTKMYGRRLDIAKNLVWQKELFSFFPAEQEDSLKSDIFLCSSPDSFVTIAYNSTQNCVRLYRMFPEFNMLFEAKTPDRHNTLCVGLSETNKVFVYFIYRHLNIAFFNFNLTLSFYNSDFFASDRTILSISEDTVAVYTNTGALCFIRCSTEEPKFDNWSNGLQILRYTDDVYSRNDEENIKYICTASPLNSLNENKKFLVKHFKGETISGKNLFIVYFTPKIGGIVHNALKKRYTSAGKIIKKVDIHDWKIEVLTHTKTETMLAVHCIFNAPEYPIRYYTVISLCIPFFTLDYTKYKTRLENCIGVKDHLKIEDLLKNHPELQLNKHYGPPYSNFKFYDHHAVIESVNSIEPIHGGIEYTLEEPDIKKIQKFPALDLKRWFH</sequence>
<dbReference type="Proteomes" id="UP000887579">
    <property type="component" value="Unplaced"/>
</dbReference>
<name>A0AC34F5V8_9BILA</name>
<accession>A0AC34F5V8</accession>
<evidence type="ECO:0000313" key="1">
    <source>
        <dbReference type="Proteomes" id="UP000887579"/>
    </source>
</evidence>
<proteinExistence type="predicted"/>
<protein>
    <submittedName>
        <fullName evidence="2">Uncharacterized protein</fullName>
    </submittedName>
</protein>
<reference evidence="2" key="1">
    <citation type="submission" date="2022-11" db="UniProtKB">
        <authorList>
            <consortium name="WormBaseParasite"/>
        </authorList>
    </citation>
    <scope>IDENTIFICATION</scope>
</reference>
<evidence type="ECO:0000313" key="2">
    <source>
        <dbReference type="WBParaSite" id="ES5_v2.g12465.t1"/>
    </source>
</evidence>
<dbReference type="WBParaSite" id="ES5_v2.g12465.t1">
    <property type="protein sequence ID" value="ES5_v2.g12465.t1"/>
    <property type="gene ID" value="ES5_v2.g12465"/>
</dbReference>